<reference evidence="1 2" key="1">
    <citation type="submission" date="2021-03" db="EMBL/GenBank/DDBJ databases">
        <title>Antimicrobial resistance genes in bacteria isolated from Japanese honey, and their potential for conferring macrolide and lincosamide resistance in the American foulbrood pathogen Paenibacillus larvae.</title>
        <authorList>
            <person name="Okamoto M."/>
            <person name="Kumagai M."/>
            <person name="Kanamori H."/>
            <person name="Takamatsu D."/>
        </authorList>
    </citation>
    <scope>NUCLEOTIDE SEQUENCE [LARGE SCALE GENOMIC DNA]</scope>
    <source>
        <strain evidence="1 2">J15TS10</strain>
    </source>
</reference>
<dbReference type="Gene3D" id="2.60.40.790">
    <property type="match status" value="1"/>
</dbReference>
<evidence type="ECO:0008006" key="3">
    <source>
        <dbReference type="Google" id="ProtNLM"/>
    </source>
</evidence>
<organism evidence="1 2">
    <name type="scientific">Paenibacillus woosongensis</name>
    <dbReference type="NCBI Taxonomy" id="307580"/>
    <lineage>
        <taxon>Bacteria</taxon>
        <taxon>Bacillati</taxon>
        <taxon>Bacillota</taxon>
        <taxon>Bacilli</taxon>
        <taxon>Bacillales</taxon>
        <taxon>Paenibacillaceae</taxon>
        <taxon>Paenibacillus</taxon>
    </lineage>
</organism>
<keyword evidence="2" id="KW-1185">Reference proteome</keyword>
<protein>
    <recommendedName>
        <fullName evidence="3">SHSP domain-containing protein</fullName>
    </recommendedName>
</protein>
<sequence>MLLCIINKSPLPGMSPFKNNYRQRSGLLNVDVYETERELVAACDIPGLEKKEDVHIDIDNNVWRYCYL</sequence>
<dbReference type="CDD" id="cd06464">
    <property type="entry name" value="ACD_sHsps-like"/>
    <property type="match status" value="1"/>
</dbReference>
<name>A0ABQ4MRL3_9BACL</name>
<evidence type="ECO:0000313" key="2">
    <source>
        <dbReference type="Proteomes" id="UP000681290"/>
    </source>
</evidence>
<proteinExistence type="predicted"/>
<dbReference type="EMBL" id="BOSM01000003">
    <property type="protein sequence ID" value="GIP58347.1"/>
    <property type="molecule type" value="Genomic_DNA"/>
</dbReference>
<evidence type="ECO:0000313" key="1">
    <source>
        <dbReference type="EMBL" id="GIP58347.1"/>
    </source>
</evidence>
<accession>A0ABQ4MRL3</accession>
<dbReference type="Proteomes" id="UP000681290">
    <property type="component" value="Unassembled WGS sequence"/>
</dbReference>
<gene>
    <name evidence="1" type="ORF">J15TS10_21610</name>
</gene>
<dbReference type="SUPFAM" id="SSF49764">
    <property type="entry name" value="HSP20-like chaperones"/>
    <property type="match status" value="1"/>
</dbReference>
<dbReference type="InterPro" id="IPR008978">
    <property type="entry name" value="HSP20-like_chaperone"/>
</dbReference>
<comment type="caution">
    <text evidence="1">The sequence shown here is derived from an EMBL/GenBank/DDBJ whole genome shotgun (WGS) entry which is preliminary data.</text>
</comment>